<proteinExistence type="inferred from homology"/>
<dbReference type="PIRSF" id="PIRSF006305">
    <property type="entry name" value="Maf"/>
    <property type="match status" value="1"/>
</dbReference>
<evidence type="ECO:0000256" key="1">
    <source>
        <dbReference type="ARBA" id="ARBA00001968"/>
    </source>
</evidence>
<organism evidence="3">
    <name type="scientific">bioreactor metagenome</name>
    <dbReference type="NCBI Taxonomy" id="1076179"/>
    <lineage>
        <taxon>unclassified sequences</taxon>
        <taxon>metagenomes</taxon>
        <taxon>ecological metagenomes</taxon>
    </lineage>
</organism>
<dbReference type="InterPro" id="IPR029001">
    <property type="entry name" value="ITPase-like_fam"/>
</dbReference>
<dbReference type="Gene3D" id="3.90.950.10">
    <property type="match status" value="1"/>
</dbReference>
<protein>
    <submittedName>
        <fullName evidence="3">Septum formation protein Maf</fullName>
    </submittedName>
</protein>
<dbReference type="SUPFAM" id="SSF52972">
    <property type="entry name" value="ITPase-like"/>
    <property type="match status" value="1"/>
</dbReference>
<comment type="cofactor">
    <cofactor evidence="1">
        <name>a divalent metal cation</name>
        <dbReference type="ChEBI" id="CHEBI:60240"/>
    </cofactor>
</comment>
<dbReference type="NCBIfam" id="TIGR00172">
    <property type="entry name" value="maf"/>
    <property type="match status" value="1"/>
</dbReference>
<reference evidence="3" key="1">
    <citation type="submission" date="2019-08" db="EMBL/GenBank/DDBJ databases">
        <authorList>
            <person name="Kucharzyk K."/>
            <person name="Murdoch R.W."/>
            <person name="Higgins S."/>
            <person name="Loffler F."/>
        </authorList>
    </citation>
    <scope>NUCLEOTIDE SEQUENCE</scope>
</reference>
<accession>A0A644XL52</accession>
<comment type="caution">
    <text evidence="3">The sequence shown here is derived from an EMBL/GenBank/DDBJ whole genome shotgun (WGS) entry which is preliminary data.</text>
</comment>
<dbReference type="InterPro" id="IPR003697">
    <property type="entry name" value="Maf-like"/>
</dbReference>
<evidence type="ECO:0000256" key="2">
    <source>
        <dbReference type="ARBA" id="ARBA00022801"/>
    </source>
</evidence>
<keyword evidence="2" id="KW-0378">Hydrolase</keyword>
<dbReference type="EMBL" id="VSSQ01002700">
    <property type="protein sequence ID" value="MPM16915.1"/>
    <property type="molecule type" value="Genomic_DNA"/>
</dbReference>
<dbReference type="GO" id="GO:0047429">
    <property type="term" value="F:nucleoside triphosphate diphosphatase activity"/>
    <property type="evidence" value="ECO:0007669"/>
    <property type="project" value="InterPro"/>
</dbReference>
<evidence type="ECO:0000313" key="3">
    <source>
        <dbReference type="EMBL" id="MPM16915.1"/>
    </source>
</evidence>
<dbReference type="PANTHER" id="PTHR43213:SF5">
    <property type="entry name" value="BIFUNCTIONAL DTTP_UTP PYROPHOSPHATASE_METHYLTRANSFERASE PROTEIN-RELATED"/>
    <property type="match status" value="1"/>
</dbReference>
<dbReference type="Pfam" id="PF02545">
    <property type="entry name" value="Maf"/>
    <property type="match status" value="1"/>
</dbReference>
<name>A0A644XL52_9ZZZZ</name>
<sequence length="197" mass="22360">MLLHKLKKYNVILASASPRRHELIKGLGIDFTYEKIQDDDESFDSSMEVEIVPEYIAKKKSLGLGRNLVEKELLITADTMVLCDGEIMGKPLNREDAVLMLRKLSGNKHIVLTGVCLRTSDSCKTFTAKTDVWFKELSDEEINYYIDNYAPYDKAGSYGAQEWIGYIAISKIEGSYFNVMGLPVHRLYTELGLFISE</sequence>
<dbReference type="AlphaFoldDB" id="A0A644XL52"/>
<gene>
    <name evidence="3" type="primary">maf_19</name>
    <name evidence="3" type="ORF">SDC9_63297</name>
</gene>
<dbReference type="HAMAP" id="MF_00528">
    <property type="entry name" value="Maf"/>
    <property type="match status" value="1"/>
</dbReference>
<dbReference type="PANTHER" id="PTHR43213">
    <property type="entry name" value="BIFUNCTIONAL DTTP/UTP PYROPHOSPHATASE/METHYLTRANSFERASE PROTEIN-RELATED"/>
    <property type="match status" value="1"/>
</dbReference>
<dbReference type="CDD" id="cd00555">
    <property type="entry name" value="Maf"/>
    <property type="match status" value="1"/>
</dbReference>